<feature type="domain" description="Chitin-binding type-2" evidence="3">
    <location>
        <begin position="753"/>
        <end position="801"/>
    </location>
</feature>
<dbReference type="SUPFAM" id="SSF57625">
    <property type="entry name" value="Invertebrate chitin-binding proteins"/>
    <property type="match status" value="3"/>
</dbReference>
<dbReference type="EMBL" id="CAJPWZ010001599">
    <property type="protein sequence ID" value="CAG2218389.1"/>
    <property type="molecule type" value="Genomic_DNA"/>
</dbReference>
<dbReference type="Pfam" id="PF01607">
    <property type="entry name" value="CBM_14"/>
    <property type="match status" value="3"/>
</dbReference>
<comment type="caution">
    <text evidence="4">The sequence shown here is derived from an EMBL/GenBank/DDBJ whole genome shotgun (WGS) entry which is preliminary data.</text>
</comment>
<dbReference type="Gene3D" id="2.170.140.10">
    <property type="entry name" value="Chitin binding domain"/>
    <property type="match status" value="2"/>
</dbReference>
<keyword evidence="2" id="KW-1015">Disulfide bond</keyword>
<dbReference type="InterPro" id="IPR036508">
    <property type="entry name" value="Chitin-bd_dom_sf"/>
</dbReference>
<dbReference type="SMART" id="SM00494">
    <property type="entry name" value="ChtBD2"/>
    <property type="match status" value="3"/>
</dbReference>
<evidence type="ECO:0000256" key="1">
    <source>
        <dbReference type="ARBA" id="ARBA00022737"/>
    </source>
</evidence>
<dbReference type="SMART" id="SM00209">
    <property type="entry name" value="TSP1"/>
    <property type="match status" value="7"/>
</dbReference>
<dbReference type="InterPro" id="IPR036383">
    <property type="entry name" value="TSP1_rpt_sf"/>
</dbReference>
<dbReference type="InterPro" id="IPR000884">
    <property type="entry name" value="TSP1_rpt"/>
</dbReference>
<gene>
    <name evidence="4" type="ORF">MEDL_32118</name>
</gene>
<dbReference type="GO" id="GO:0008061">
    <property type="term" value="F:chitin binding"/>
    <property type="evidence" value="ECO:0007669"/>
    <property type="project" value="InterPro"/>
</dbReference>
<feature type="domain" description="Chitin-binding type-2" evidence="3">
    <location>
        <begin position="675"/>
        <end position="731"/>
    </location>
</feature>
<evidence type="ECO:0000313" key="4">
    <source>
        <dbReference type="EMBL" id="CAG2218389.1"/>
    </source>
</evidence>
<dbReference type="InterPro" id="IPR002557">
    <property type="entry name" value="Chitin-bd_dom"/>
</dbReference>
<dbReference type="Gene3D" id="3.20.20.80">
    <property type="entry name" value="Glycosidases"/>
    <property type="match status" value="1"/>
</dbReference>
<name>A0A8S3SBL9_MYTED</name>
<reference evidence="4" key="1">
    <citation type="submission" date="2021-03" db="EMBL/GenBank/DDBJ databases">
        <authorList>
            <person name="Bekaert M."/>
        </authorList>
    </citation>
    <scope>NUCLEOTIDE SEQUENCE</scope>
</reference>
<dbReference type="PANTHER" id="PTHR22906:SF21">
    <property type="entry name" value="SEMA DOMAIN-CONTAINING PROTEIN"/>
    <property type="match status" value="1"/>
</dbReference>
<dbReference type="PANTHER" id="PTHR22906">
    <property type="entry name" value="PROPERDIN"/>
    <property type="match status" value="1"/>
</dbReference>
<dbReference type="PROSITE" id="PS50940">
    <property type="entry name" value="CHIT_BIND_II"/>
    <property type="match status" value="3"/>
</dbReference>
<dbReference type="Pfam" id="PF00090">
    <property type="entry name" value="TSP_1"/>
    <property type="match status" value="7"/>
</dbReference>
<accession>A0A8S3SBL9</accession>
<sequence length="801" mass="86985">MGSRSPSPKKVTFADEHHRHSHSAIPVIRDNMSFLHKRLVEMMEEARQLRDETSSLVGDYLDLEKKFRDLRVVTKETMKEVDQHNQNLDEVIYLNKVIRHLKDSDNNMQYVPCVVGCQTCYTTEEYLSKYYSSCGMFGWSRCTKTRTSTRQKSYSCKCSVNGGWSGWSTKITWRNDCSTTCGQGIETGYKTRTCTNPAPQYGGSSCSGSSTQTQHRSCKVKECPIDGGWTSFSKYTWNNDCSAACGVGVETGYRTRSCSNPTPAYGGKTCSGAATEKASRSCKIKECPIDGQWSGYSTVSWNNDCSTTCGVGVETGIKTRTCTNPTPAYGGNPCYGVSSSTQKRQCQLKECPIDGGWTDYTVVTWSGKCSTTCDFGIESGVKTRTCTNPKPSFGGKPCVGESSATENRQCKTKECPIDGGLSEYSPVVWNGECSTTCDFGSESGVKTRTCTNPSPAYGGKGCVGELSATESRQCKLRECPVDGGWSEYSPITWSGECSTTCDIGTESGVKTRTCTNPSPAYGGEDCDGEVSATETRQCKLRECPIDGGWSDYGTFTEWSSCSVTCGMGIQTKSHDRTCTNPEPQYGGKVCEGGKTETVSKDCDMEKCPETICSELGQGHTFTAHLQQCTKYLNCLNGEVTVTSCSDGTEWNNDMKTCAFPTAGSTCLATEPNDEGVSCQFHGQHLSHPTDCHKFYQCVGTTPNEMSCSNGLAWNEAIGNCDHAVNVELCNVNNPDDGAADAEESTNESAVIEEFVCGGNTGYFADPKECTKYYWCIAGQKYHMPCAAGTHFENGGCVAGTC</sequence>
<evidence type="ECO:0000256" key="2">
    <source>
        <dbReference type="ARBA" id="ARBA00023157"/>
    </source>
</evidence>
<keyword evidence="5" id="KW-1185">Reference proteome</keyword>
<feature type="domain" description="Chitin-binding type-2" evidence="3">
    <location>
        <begin position="609"/>
        <end position="668"/>
    </location>
</feature>
<dbReference type="GO" id="GO:0005576">
    <property type="term" value="C:extracellular region"/>
    <property type="evidence" value="ECO:0007669"/>
    <property type="project" value="InterPro"/>
</dbReference>
<dbReference type="PROSITE" id="PS50092">
    <property type="entry name" value="TSP1"/>
    <property type="match status" value="7"/>
</dbReference>
<proteinExistence type="predicted"/>
<evidence type="ECO:0000259" key="3">
    <source>
        <dbReference type="PROSITE" id="PS50940"/>
    </source>
</evidence>
<dbReference type="InterPro" id="IPR052065">
    <property type="entry name" value="Compl_asym_regulator"/>
</dbReference>
<dbReference type="SUPFAM" id="SSF82895">
    <property type="entry name" value="TSP-1 type 1 repeat"/>
    <property type="match status" value="7"/>
</dbReference>
<protein>
    <submittedName>
        <fullName evidence="4">Hemicentin-1</fullName>
    </submittedName>
</protein>
<dbReference type="OrthoDB" id="6043890at2759"/>
<dbReference type="FunFam" id="2.20.100.10:FF:000001">
    <property type="entry name" value="semaphorin-5A isoform X1"/>
    <property type="match status" value="1"/>
</dbReference>
<dbReference type="AlphaFoldDB" id="A0A8S3SBL9"/>
<dbReference type="Proteomes" id="UP000683360">
    <property type="component" value="Unassembled WGS sequence"/>
</dbReference>
<evidence type="ECO:0000313" key="5">
    <source>
        <dbReference type="Proteomes" id="UP000683360"/>
    </source>
</evidence>
<organism evidence="4 5">
    <name type="scientific">Mytilus edulis</name>
    <name type="common">Blue mussel</name>
    <dbReference type="NCBI Taxonomy" id="6550"/>
    <lineage>
        <taxon>Eukaryota</taxon>
        <taxon>Metazoa</taxon>
        <taxon>Spiralia</taxon>
        <taxon>Lophotrochozoa</taxon>
        <taxon>Mollusca</taxon>
        <taxon>Bivalvia</taxon>
        <taxon>Autobranchia</taxon>
        <taxon>Pteriomorphia</taxon>
        <taxon>Mytilida</taxon>
        <taxon>Mytiloidea</taxon>
        <taxon>Mytilidae</taxon>
        <taxon>Mytilinae</taxon>
        <taxon>Mytilus</taxon>
    </lineage>
</organism>
<dbReference type="Gene3D" id="2.20.100.10">
    <property type="entry name" value="Thrombospondin type-1 (TSP1) repeat"/>
    <property type="match status" value="7"/>
</dbReference>
<keyword evidence="1" id="KW-0677">Repeat</keyword>